<proteinExistence type="predicted"/>
<sequence length="104" mass="11357">VLRSKSSHLGKLENLDLSHNNIFNDNILSHLRGLSSLKSLDLSYNMLLGSMTVNGTFFNSSTLEELYLDNTSLPINFLQDIGALPALQVLSVGECDLHGTLPAQ</sequence>
<accession>A0ACC4CLV6</accession>
<dbReference type="Proteomes" id="UP000309997">
    <property type="component" value="Unassembled WGS sequence"/>
</dbReference>
<keyword evidence="2" id="KW-1185">Reference proteome</keyword>
<evidence type="ECO:0000313" key="1">
    <source>
        <dbReference type="EMBL" id="KAL3598218.1"/>
    </source>
</evidence>
<dbReference type="EMBL" id="RCHU02000003">
    <property type="protein sequence ID" value="KAL3598218.1"/>
    <property type="molecule type" value="Genomic_DNA"/>
</dbReference>
<name>A0ACC4CLV6_POPAL</name>
<comment type="caution">
    <text evidence="1">The sequence shown here is derived from an EMBL/GenBank/DDBJ whole genome shotgun (WGS) entry which is preliminary data.</text>
</comment>
<feature type="non-terminal residue" evidence="1">
    <location>
        <position position="1"/>
    </location>
</feature>
<organism evidence="1 2">
    <name type="scientific">Populus alba</name>
    <name type="common">White poplar</name>
    <dbReference type="NCBI Taxonomy" id="43335"/>
    <lineage>
        <taxon>Eukaryota</taxon>
        <taxon>Viridiplantae</taxon>
        <taxon>Streptophyta</taxon>
        <taxon>Embryophyta</taxon>
        <taxon>Tracheophyta</taxon>
        <taxon>Spermatophyta</taxon>
        <taxon>Magnoliopsida</taxon>
        <taxon>eudicotyledons</taxon>
        <taxon>Gunneridae</taxon>
        <taxon>Pentapetalae</taxon>
        <taxon>rosids</taxon>
        <taxon>fabids</taxon>
        <taxon>Malpighiales</taxon>
        <taxon>Salicaceae</taxon>
        <taxon>Saliceae</taxon>
        <taxon>Populus</taxon>
    </lineage>
</organism>
<gene>
    <name evidence="1" type="ORF">D5086_006136</name>
</gene>
<feature type="non-terminal residue" evidence="1">
    <location>
        <position position="104"/>
    </location>
</feature>
<reference evidence="1 2" key="1">
    <citation type="journal article" date="2024" name="Plant Biotechnol. J.">
        <title>Genome and CRISPR/Cas9 system of a widespread forest tree (Populus alba) in the world.</title>
        <authorList>
            <person name="Liu Y.J."/>
            <person name="Jiang P.F."/>
            <person name="Han X.M."/>
            <person name="Li X.Y."/>
            <person name="Wang H.M."/>
            <person name="Wang Y.J."/>
            <person name="Wang X.X."/>
            <person name="Zeng Q.Y."/>
        </authorList>
    </citation>
    <scope>NUCLEOTIDE SEQUENCE [LARGE SCALE GENOMIC DNA]</scope>
    <source>
        <strain evidence="2">cv. PAL-ZL1</strain>
    </source>
</reference>
<protein>
    <submittedName>
        <fullName evidence="1">Uncharacterized protein</fullName>
    </submittedName>
</protein>
<evidence type="ECO:0000313" key="2">
    <source>
        <dbReference type="Proteomes" id="UP000309997"/>
    </source>
</evidence>